<dbReference type="CDD" id="cd14256">
    <property type="entry name" value="Dockerin_I"/>
    <property type="match status" value="1"/>
</dbReference>
<dbReference type="PROSITE" id="PS00018">
    <property type="entry name" value="EF_HAND_1"/>
    <property type="match status" value="1"/>
</dbReference>
<protein>
    <submittedName>
        <fullName evidence="3">Soluble aldose sugar dehydrogenase YliI</fullName>
        <ecNumber evidence="3">1.1.5.-</ecNumber>
    </submittedName>
</protein>
<keyword evidence="3" id="KW-0560">Oxidoreductase</keyword>
<reference evidence="3 4" key="1">
    <citation type="submission" date="2019-02" db="EMBL/GenBank/DDBJ databases">
        <title>Deep-cultivation of Planctomycetes and their phenomic and genomic characterization uncovers novel biology.</title>
        <authorList>
            <person name="Wiegand S."/>
            <person name="Jogler M."/>
            <person name="Boedeker C."/>
            <person name="Pinto D."/>
            <person name="Vollmers J."/>
            <person name="Rivas-Marin E."/>
            <person name="Kohn T."/>
            <person name="Peeters S.H."/>
            <person name="Heuer A."/>
            <person name="Rast P."/>
            <person name="Oberbeckmann S."/>
            <person name="Bunk B."/>
            <person name="Jeske O."/>
            <person name="Meyerdierks A."/>
            <person name="Storesund J.E."/>
            <person name="Kallscheuer N."/>
            <person name="Luecker S."/>
            <person name="Lage O.M."/>
            <person name="Pohl T."/>
            <person name="Merkel B.J."/>
            <person name="Hornburger P."/>
            <person name="Mueller R.-W."/>
            <person name="Bruemmer F."/>
            <person name="Labrenz M."/>
            <person name="Spormann A.M."/>
            <person name="Op den Camp H."/>
            <person name="Overmann J."/>
            <person name="Amann R."/>
            <person name="Jetten M.S.M."/>
            <person name="Mascher T."/>
            <person name="Medema M.H."/>
            <person name="Devos D.P."/>
            <person name="Kaster A.-K."/>
            <person name="Ovreas L."/>
            <person name="Rohde M."/>
            <person name="Galperin M.Y."/>
            <person name="Jogler C."/>
        </authorList>
    </citation>
    <scope>NUCLEOTIDE SEQUENCE [LARGE SCALE GENOMIC DNA]</scope>
    <source>
        <strain evidence="3 4">Spa11</strain>
    </source>
</reference>
<dbReference type="AlphaFoldDB" id="A0A518K5U1"/>
<dbReference type="Proteomes" id="UP000316426">
    <property type="component" value="Chromosome"/>
</dbReference>
<feature type="domain" description="Glucose/Sorbosone dehydrogenase" evidence="2">
    <location>
        <begin position="54"/>
        <end position="358"/>
    </location>
</feature>
<dbReference type="InterPro" id="IPR036439">
    <property type="entry name" value="Dockerin_dom_sf"/>
</dbReference>
<dbReference type="GO" id="GO:0000272">
    <property type="term" value="P:polysaccharide catabolic process"/>
    <property type="evidence" value="ECO:0007669"/>
    <property type="project" value="InterPro"/>
</dbReference>
<dbReference type="EMBL" id="CP036349">
    <property type="protein sequence ID" value="QDV73160.1"/>
    <property type="molecule type" value="Genomic_DNA"/>
</dbReference>
<dbReference type="PANTHER" id="PTHR19328">
    <property type="entry name" value="HEDGEHOG-INTERACTING PROTEIN"/>
    <property type="match status" value="1"/>
</dbReference>
<evidence type="ECO:0000256" key="1">
    <source>
        <dbReference type="SAM" id="SignalP"/>
    </source>
</evidence>
<evidence type="ECO:0000313" key="4">
    <source>
        <dbReference type="Proteomes" id="UP000316426"/>
    </source>
</evidence>
<dbReference type="PANTHER" id="PTHR19328:SF75">
    <property type="entry name" value="ALDOSE SUGAR DEHYDROGENASE YLII"/>
    <property type="match status" value="1"/>
</dbReference>
<dbReference type="Gene3D" id="1.10.1330.10">
    <property type="entry name" value="Dockerin domain"/>
    <property type="match status" value="1"/>
</dbReference>
<gene>
    <name evidence="3" type="primary">yliI_2</name>
    <name evidence="3" type="ORF">Spa11_13530</name>
</gene>
<accession>A0A518K5U1</accession>
<dbReference type="KEGG" id="bmei:Spa11_13530"/>
<sequence length="495" mass="51777" precursor="true">MIRSIHRHRTLRAVTTLAAFQLVGLTPSAKAALTGATLIGNTGTSITAIPDPTDPGRLLVAGRSGRINAIDLTTGAVSPYITFPGVSTSGEGGLLGIALDADYATNGVGYAYYTSSGTAGSALTSRIVRFTRDPDNPDRGLSSSITPMLSVAQPQNNHNGGWIGVSPNDGLLYIALGDGGGSNDTGTGHTSGTGNAQDITNNLLGKILRIDPHGDDFPTDDARNYSIPSDNPFVGNAGDDEIWSFGLRNPFRNSFDRETGDLWIADVGQNVREEINFQSASSAGGENYGWRLREGTIATPSGGVGGPAPRGATDPIYEYTHGFGSMQGNSITGGYVYRGEDASLDGTYFFADFVSSNYWARSPEGVVTNVNSQLFPEGAPSSPVSFAEDLQGNLYVLTIGGDLYRIDTTMPGDYNGDGVVNTADYDVWATAYGSSEMLDADGNGDGVVDAADYTIWRDNASSSPSAAVPEPSSLMLVFSLAAASTSLRRPPAAKK</sequence>
<dbReference type="SUPFAM" id="SSF50952">
    <property type="entry name" value="Soluble quinoprotein glucose dehydrogenase"/>
    <property type="match status" value="1"/>
</dbReference>
<dbReference type="RefSeq" id="WP_145109665.1">
    <property type="nucleotide sequence ID" value="NZ_CP036349.1"/>
</dbReference>
<organism evidence="3 4">
    <name type="scientific">Botrimarina mediterranea</name>
    <dbReference type="NCBI Taxonomy" id="2528022"/>
    <lineage>
        <taxon>Bacteria</taxon>
        <taxon>Pseudomonadati</taxon>
        <taxon>Planctomycetota</taxon>
        <taxon>Planctomycetia</taxon>
        <taxon>Pirellulales</taxon>
        <taxon>Lacipirellulaceae</taxon>
        <taxon>Botrimarina</taxon>
    </lineage>
</organism>
<dbReference type="Pfam" id="PF07995">
    <property type="entry name" value="GSDH"/>
    <property type="match status" value="1"/>
</dbReference>
<keyword evidence="1" id="KW-0732">Signal</keyword>
<feature type="chain" id="PRO_5021871832" evidence="1">
    <location>
        <begin position="32"/>
        <end position="495"/>
    </location>
</feature>
<keyword evidence="4" id="KW-1185">Reference proteome</keyword>
<dbReference type="GO" id="GO:0016491">
    <property type="term" value="F:oxidoreductase activity"/>
    <property type="evidence" value="ECO:0007669"/>
    <property type="project" value="UniProtKB-KW"/>
</dbReference>
<dbReference type="Gene3D" id="2.120.10.30">
    <property type="entry name" value="TolB, C-terminal domain"/>
    <property type="match status" value="1"/>
</dbReference>
<evidence type="ECO:0000259" key="2">
    <source>
        <dbReference type="Pfam" id="PF07995"/>
    </source>
</evidence>
<dbReference type="EC" id="1.1.5.-" evidence="3"/>
<dbReference type="InterPro" id="IPR011041">
    <property type="entry name" value="Quinoprot_gluc/sorb_DH_b-prop"/>
</dbReference>
<dbReference type="InterPro" id="IPR011042">
    <property type="entry name" value="6-blade_b-propeller_TolB-like"/>
</dbReference>
<dbReference type="InterPro" id="IPR018247">
    <property type="entry name" value="EF_Hand_1_Ca_BS"/>
</dbReference>
<evidence type="ECO:0000313" key="3">
    <source>
        <dbReference type="EMBL" id="QDV73160.1"/>
    </source>
</evidence>
<dbReference type="SUPFAM" id="SSF63446">
    <property type="entry name" value="Type I dockerin domain"/>
    <property type="match status" value="1"/>
</dbReference>
<name>A0A518K5U1_9BACT</name>
<proteinExistence type="predicted"/>
<feature type="signal peptide" evidence="1">
    <location>
        <begin position="1"/>
        <end position="31"/>
    </location>
</feature>
<dbReference type="InterPro" id="IPR012938">
    <property type="entry name" value="Glc/Sorbosone_DH"/>
</dbReference>